<keyword evidence="6" id="KW-1185">Reference proteome</keyword>
<dbReference type="GO" id="GO:1904680">
    <property type="term" value="F:peptide transmembrane transporter activity"/>
    <property type="evidence" value="ECO:0007669"/>
    <property type="project" value="TreeGrafter"/>
</dbReference>
<dbReference type="InterPro" id="IPR030678">
    <property type="entry name" value="Peptide/Ni-bd"/>
</dbReference>
<gene>
    <name evidence="5" type="ORF">MIM_c34880</name>
</gene>
<dbReference type="InterPro" id="IPR039424">
    <property type="entry name" value="SBP_5"/>
</dbReference>
<feature type="signal peptide" evidence="3">
    <location>
        <begin position="1"/>
        <end position="31"/>
    </location>
</feature>
<dbReference type="Gene3D" id="3.40.190.10">
    <property type="entry name" value="Periplasmic binding protein-like II"/>
    <property type="match status" value="1"/>
</dbReference>
<dbReference type="InterPro" id="IPR023765">
    <property type="entry name" value="SBP_5_CS"/>
</dbReference>
<proteinExistence type="inferred from homology"/>
<dbReference type="PATRIC" id="fig|1247726.3.peg.3856"/>
<dbReference type="PROSITE" id="PS01040">
    <property type="entry name" value="SBP_BACTERIAL_5"/>
    <property type="match status" value="1"/>
</dbReference>
<dbReference type="RefSeq" id="WP_025374234.1">
    <property type="nucleotide sequence ID" value="NZ_CP003915.1"/>
</dbReference>
<dbReference type="PANTHER" id="PTHR30290:SF38">
    <property type="entry name" value="D,D-DIPEPTIDE-BINDING PERIPLASMIC PROTEIN DDPA-RELATED"/>
    <property type="match status" value="1"/>
</dbReference>
<organism evidence="5 6">
    <name type="scientific">Advenella mimigardefordensis (strain DSM 17166 / LMG 22922 / DPN7)</name>
    <dbReference type="NCBI Taxonomy" id="1247726"/>
    <lineage>
        <taxon>Bacteria</taxon>
        <taxon>Pseudomonadati</taxon>
        <taxon>Pseudomonadota</taxon>
        <taxon>Betaproteobacteria</taxon>
        <taxon>Burkholderiales</taxon>
        <taxon>Alcaligenaceae</taxon>
    </lineage>
</organism>
<dbReference type="Gene3D" id="3.10.105.10">
    <property type="entry name" value="Dipeptide-binding Protein, Domain 3"/>
    <property type="match status" value="1"/>
</dbReference>
<dbReference type="GO" id="GO:0030288">
    <property type="term" value="C:outer membrane-bounded periplasmic space"/>
    <property type="evidence" value="ECO:0007669"/>
    <property type="project" value="UniProtKB-ARBA"/>
</dbReference>
<evidence type="ECO:0000313" key="5">
    <source>
        <dbReference type="EMBL" id="AHG65548.1"/>
    </source>
</evidence>
<dbReference type="GO" id="GO:0015833">
    <property type="term" value="P:peptide transport"/>
    <property type="evidence" value="ECO:0007669"/>
    <property type="project" value="TreeGrafter"/>
</dbReference>
<dbReference type="EMBL" id="CP003915">
    <property type="protein sequence ID" value="AHG65548.1"/>
    <property type="molecule type" value="Genomic_DNA"/>
</dbReference>
<dbReference type="KEGG" id="amim:MIM_c34880"/>
<evidence type="ECO:0000313" key="6">
    <source>
        <dbReference type="Proteomes" id="UP000019095"/>
    </source>
</evidence>
<dbReference type="PANTHER" id="PTHR30290">
    <property type="entry name" value="PERIPLASMIC BINDING COMPONENT OF ABC TRANSPORTER"/>
    <property type="match status" value="1"/>
</dbReference>
<evidence type="ECO:0000256" key="3">
    <source>
        <dbReference type="SAM" id="SignalP"/>
    </source>
</evidence>
<evidence type="ECO:0000256" key="2">
    <source>
        <dbReference type="ARBA" id="ARBA00022729"/>
    </source>
</evidence>
<dbReference type="OrthoDB" id="9801799at2"/>
<dbReference type="STRING" id="1247726.MIM_c34880"/>
<evidence type="ECO:0000256" key="1">
    <source>
        <dbReference type="ARBA" id="ARBA00005695"/>
    </source>
</evidence>
<dbReference type="CDD" id="cd08517">
    <property type="entry name" value="PBP2_NikA_DppA_OppA_like_13"/>
    <property type="match status" value="1"/>
</dbReference>
<feature type="chain" id="PRO_5004793013" evidence="3">
    <location>
        <begin position="32"/>
        <end position="537"/>
    </location>
</feature>
<dbReference type="Pfam" id="PF00496">
    <property type="entry name" value="SBP_bac_5"/>
    <property type="match status" value="1"/>
</dbReference>
<sequence length="537" mass="60320">MNQKRHGLFSLRTLSSLALIAALFGSTPLQAQQTPARGGTLTAIAQPEPNVLTNAFNTSFSIGVVASNVLEGLLSFDEKQQLQPSLATSWHVSEDGKTITFKLREGVKWHDGKPFTSADVQFSAMQVWKKTHPRSRNTFAAIESVDTPDEHTVVFHLTHPSQVVFSSLNAIEGQVLPKHLYEGTNILDNPYNLKPVGTGPFVFKEWNKGQYILLERNPDYWDAGKPYLDKLIFKFIPDAGSRAAALETGEALYAPFDPVPLSDIQRIKTNPNLAVSLDGYAWQSAYVFLEFNLRNPILQKPEVRHAIAHAINRQALVDTVWYGLGKPATGPIPSSLKNFYTADDVPQYHFDPKRAEQLLDAAGYPRKENGVRFTLTQEYQNFHEAFKNNAEFIRQSLKRVGIEVEIRNRDIPGHLKAVYTDHNFDINTGRWVPTLDPQVGGFRHYWSKSIAPGVAWTNASGYSNPKMDQIIESIQTEADSNKRTELFHRFQRLAQQDLPVIPLFEQANFTVYNKSVHGLNKAPDGALSSLKTLWLEP</sequence>
<comment type="similarity">
    <text evidence="1">Belongs to the bacterial solute-binding protein 5 family.</text>
</comment>
<name>W0PKM6_ADVMD</name>
<dbReference type="InterPro" id="IPR000914">
    <property type="entry name" value="SBP_5_dom"/>
</dbReference>
<dbReference type="GO" id="GO:0043190">
    <property type="term" value="C:ATP-binding cassette (ABC) transporter complex"/>
    <property type="evidence" value="ECO:0007669"/>
    <property type="project" value="InterPro"/>
</dbReference>
<dbReference type="HOGENOM" id="CLU_017028_7_3_4"/>
<feature type="domain" description="Solute-binding protein family 5" evidence="4">
    <location>
        <begin position="82"/>
        <end position="449"/>
    </location>
</feature>
<keyword evidence="2 3" id="KW-0732">Signal</keyword>
<accession>W0PKM6</accession>
<dbReference type="Proteomes" id="UP000019095">
    <property type="component" value="Chromosome"/>
</dbReference>
<protein>
    <submittedName>
        <fullName evidence="5">Putative extracellular solute-binding protein, family 5</fullName>
    </submittedName>
</protein>
<dbReference type="PIRSF" id="PIRSF002741">
    <property type="entry name" value="MppA"/>
    <property type="match status" value="1"/>
</dbReference>
<evidence type="ECO:0000259" key="4">
    <source>
        <dbReference type="Pfam" id="PF00496"/>
    </source>
</evidence>
<dbReference type="Gene3D" id="3.90.76.10">
    <property type="entry name" value="Dipeptide-binding Protein, Domain 1"/>
    <property type="match status" value="1"/>
</dbReference>
<dbReference type="AlphaFoldDB" id="W0PKM6"/>
<dbReference type="SUPFAM" id="SSF53850">
    <property type="entry name" value="Periplasmic binding protein-like II"/>
    <property type="match status" value="1"/>
</dbReference>
<reference evidence="5 6" key="1">
    <citation type="journal article" date="2014" name="Microbiology">
        <title>Unravelling the complete genome sequence of Advenella mimigardefordensis strain DPN7T and novel insights in the catabolism of the xenobiotic polythioester precursor 3,3'-dithiodipropionate.</title>
        <authorList>
            <person name="Wubbeler J.H."/>
            <person name="Hiessl S."/>
            <person name="Schuldes J."/>
            <person name="Thurmer A."/>
            <person name="Daniel R."/>
            <person name="Steinbuchel A."/>
        </authorList>
    </citation>
    <scope>NUCLEOTIDE SEQUENCE [LARGE SCALE GENOMIC DNA]</scope>
    <source>
        <strain evidence="6">DSM 17166 / LMG 22922 / DPN7</strain>
    </source>
</reference>
<dbReference type="eggNOG" id="COG0747">
    <property type="taxonomic scope" value="Bacteria"/>
</dbReference>